<dbReference type="Pfam" id="PF07714">
    <property type="entry name" value="PK_Tyr_Ser-Thr"/>
    <property type="match status" value="1"/>
</dbReference>
<keyword evidence="5" id="KW-0067">ATP-binding</keyword>
<dbReference type="GO" id="GO:0007254">
    <property type="term" value="P:JNK cascade"/>
    <property type="evidence" value="ECO:0007669"/>
    <property type="project" value="TreeGrafter"/>
</dbReference>
<dbReference type="GO" id="GO:0006955">
    <property type="term" value="P:immune response"/>
    <property type="evidence" value="ECO:0007669"/>
    <property type="project" value="TreeGrafter"/>
</dbReference>
<evidence type="ECO:0000256" key="3">
    <source>
        <dbReference type="ARBA" id="ARBA00022741"/>
    </source>
</evidence>
<dbReference type="GO" id="GO:0004709">
    <property type="term" value="F:MAP kinase kinase kinase activity"/>
    <property type="evidence" value="ECO:0007669"/>
    <property type="project" value="TreeGrafter"/>
</dbReference>
<dbReference type="InterPro" id="IPR001245">
    <property type="entry name" value="Ser-Thr/Tyr_kinase_cat_dom"/>
</dbReference>
<dbReference type="Proteomes" id="UP000265703">
    <property type="component" value="Unassembled WGS sequence"/>
</dbReference>
<dbReference type="SUPFAM" id="SSF56112">
    <property type="entry name" value="Protein kinase-like (PK-like)"/>
    <property type="match status" value="1"/>
</dbReference>
<organism evidence="7 8">
    <name type="scientific">Glomus cerebriforme</name>
    <dbReference type="NCBI Taxonomy" id="658196"/>
    <lineage>
        <taxon>Eukaryota</taxon>
        <taxon>Fungi</taxon>
        <taxon>Fungi incertae sedis</taxon>
        <taxon>Mucoromycota</taxon>
        <taxon>Glomeromycotina</taxon>
        <taxon>Glomeromycetes</taxon>
        <taxon>Glomerales</taxon>
        <taxon>Glomeraceae</taxon>
        <taxon>Glomus</taxon>
    </lineage>
</organism>
<keyword evidence="3" id="KW-0547">Nucleotide-binding</keyword>
<dbReference type="Gene3D" id="1.10.510.10">
    <property type="entry name" value="Transferase(Phosphotransferase) domain 1"/>
    <property type="match status" value="1"/>
</dbReference>
<evidence type="ECO:0000313" key="7">
    <source>
        <dbReference type="EMBL" id="RIA88011.1"/>
    </source>
</evidence>
<dbReference type="AlphaFoldDB" id="A0A397SYM0"/>
<evidence type="ECO:0000256" key="4">
    <source>
        <dbReference type="ARBA" id="ARBA00022777"/>
    </source>
</evidence>
<evidence type="ECO:0000256" key="1">
    <source>
        <dbReference type="ARBA" id="ARBA00022527"/>
    </source>
</evidence>
<dbReference type="EMBL" id="QKYT01000283">
    <property type="protein sequence ID" value="RIA88011.1"/>
    <property type="molecule type" value="Genomic_DNA"/>
</dbReference>
<keyword evidence="4" id="KW-0418">Kinase</keyword>
<keyword evidence="2" id="KW-0808">Transferase</keyword>
<comment type="caution">
    <text evidence="7">The sequence shown here is derived from an EMBL/GenBank/DDBJ whole genome shotgun (WGS) entry which is preliminary data.</text>
</comment>
<dbReference type="PROSITE" id="PS50011">
    <property type="entry name" value="PROTEIN_KINASE_DOM"/>
    <property type="match status" value="1"/>
</dbReference>
<sequence>MQAKISNFDLSHKFNVISQPIDNIDDRINWSAPEELKCISKNSILQEDFIYTTQCEIFSLGMLLWELDFQRKPYEEMTMMEILKHVSNGGRETLDTESCSNSIQKGYYSIIKLAWDQAPSLRPVVQHIFNMLQKLYDKHIVQDINFIDNVFRESLV</sequence>
<dbReference type="PANTHER" id="PTHR46716:SF1">
    <property type="entry name" value="MITOGEN-ACTIVATED PROTEIN KINASE KINASE KINASE 7"/>
    <property type="match status" value="1"/>
</dbReference>
<dbReference type="InterPro" id="IPR011009">
    <property type="entry name" value="Kinase-like_dom_sf"/>
</dbReference>
<dbReference type="OrthoDB" id="2439369at2759"/>
<dbReference type="InterPro" id="IPR000719">
    <property type="entry name" value="Prot_kinase_dom"/>
</dbReference>
<protein>
    <recommendedName>
        <fullName evidence="6">Protein kinase domain-containing protein</fullName>
    </recommendedName>
</protein>
<feature type="domain" description="Protein kinase" evidence="6">
    <location>
        <begin position="1"/>
        <end position="136"/>
    </location>
</feature>
<evidence type="ECO:0000313" key="8">
    <source>
        <dbReference type="Proteomes" id="UP000265703"/>
    </source>
</evidence>
<proteinExistence type="predicted"/>
<dbReference type="GO" id="GO:0005524">
    <property type="term" value="F:ATP binding"/>
    <property type="evidence" value="ECO:0007669"/>
    <property type="project" value="UniProtKB-KW"/>
</dbReference>
<dbReference type="STRING" id="658196.A0A397SYM0"/>
<name>A0A397SYM0_9GLOM</name>
<dbReference type="PANTHER" id="PTHR46716">
    <property type="entry name" value="MITOGEN-ACTIVATED PROTEIN KINASE KINASE KINASE 7"/>
    <property type="match status" value="1"/>
</dbReference>
<evidence type="ECO:0000259" key="6">
    <source>
        <dbReference type="PROSITE" id="PS50011"/>
    </source>
</evidence>
<keyword evidence="8" id="KW-1185">Reference proteome</keyword>
<gene>
    <name evidence="7" type="ORF">C1645_776035</name>
</gene>
<evidence type="ECO:0000256" key="2">
    <source>
        <dbReference type="ARBA" id="ARBA00022679"/>
    </source>
</evidence>
<reference evidence="7 8" key="1">
    <citation type="submission" date="2018-06" db="EMBL/GenBank/DDBJ databases">
        <title>Comparative genomics reveals the genomic features of Rhizophagus irregularis, R. cerebriforme, R. diaphanum and Gigaspora rosea, and their symbiotic lifestyle signature.</title>
        <authorList>
            <person name="Morin E."/>
            <person name="San Clemente H."/>
            <person name="Chen E.C.H."/>
            <person name="De La Providencia I."/>
            <person name="Hainaut M."/>
            <person name="Kuo A."/>
            <person name="Kohler A."/>
            <person name="Murat C."/>
            <person name="Tang N."/>
            <person name="Roy S."/>
            <person name="Loubradou J."/>
            <person name="Henrissat B."/>
            <person name="Grigoriev I.V."/>
            <person name="Corradi N."/>
            <person name="Roux C."/>
            <person name="Martin F.M."/>
        </authorList>
    </citation>
    <scope>NUCLEOTIDE SEQUENCE [LARGE SCALE GENOMIC DNA]</scope>
    <source>
        <strain evidence="7 8">DAOM 227022</strain>
    </source>
</reference>
<evidence type="ECO:0000256" key="5">
    <source>
        <dbReference type="ARBA" id="ARBA00022840"/>
    </source>
</evidence>
<accession>A0A397SYM0</accession>
<keyword evidence="1" id="KW-0723">Serine/threonine-protein kinase</keyword>